<protein>
    <recommendedName>
        <fullName evidence="4">DUF3829 domain-containing protein</fullName>
    </recommendedName>
</protein>
<feature type="chain" id="PRO_5026982278" description="DUF3829 domain-containing protein" evidence="1">
    <location>
        <begin position="22"/>
        <end position="276"/>
    </location>
</feature>
<dbReference type="EMBL" id="WWCP01000043">
    <property type="protein sequence ID" value="MYM84948.1"/>
    <property type="molecule type" value="Genomic_DNA"/>
</dbReference>
<accession>A0A6L8MSC6</accession>
<evidence type="ECO:0008006" key="4">
    <source>
        <dbReference type="Google" id="ProtNLM"/>
    </source>
</evidence>
<keyword evidence="1" id="KW-0732">Signal</keyword>
<evidence type="ECO:0000313" key="2">
    <source>
        <dbReference type="EMBL" id="MYM84948.1"/>
    </source>
</evidence>
<proteinExistence type="predicted"/>
<dbReference type="PROSITE" id="PS51257">
    <property type="entry name" value="PROKAR_LIPOPROTEIN"/>
    <property type="match status" value="1"/>
</dbReference>
<organism evidence="2 3">
    <name type="scientific">Duganella lactea</name>
    <dbReference type="NCBI Taxonomy" id="2692173"/>
    <lineage>
        <taxon>Bacteria</taxon>
        <taxon>Pseudomonadati</taxon>
        <taxon>Pseudomonadota</taxon>
        <taxon>Betaproteobacteria</taxon>
        <taxon>Burkholderiales</taxon>
        <taxon>Oxalobacteraceae</taxon>
        <taxon>Telluria group</taxon>
        <taxon>Duganella</taxon>
    </lineage>
</organism>
<gene>
    <name evidence="2" type="ORF">GTP44_23750</name>
</gene>
<dbReference type="Proteomes" id="UP000474565">
    <property type="component" value="Unassembled WGS sequence"/>
</dbReference>
<evidence type="ECO:0000256" key="1">
    <source>
        <dbReference type="SAM" id="SignalP"/>
    </source>
</evidence>
<reference evidence="2 3" key="1">
    <citation type="submission" date="2019-12" db="EMBL/GenBank/DDBJ databases">
        <title>Novel species isolated from a subtropical stream in China.</title>
        <authorList>
            <person name="Lu H."/>
        </authorList>
    </citation>
    <scope>NUCLEOTIDE SEQUENCE [LARGE SCALE GENOMIC DNA]</scope>
    <source>
        <strain evidence="2 3">FT50W</strain>
    </source>
</reference>
<dbReference type="RefSeq" id="WP_161021353.1">
    <property type="nucleotide sequence ID" value="NZ_WWCP01000043.1"/>
</dbReference>
<evidence type="ECO:0000313" key="3">
    <source>
        <dbReference type="Proteomes" id="UP000474565"/>
    </source>
</evidence>
<feature type="signal peptide" evidence="1">
    <location>
        <begin position="1"/>
        <end position="21"/>
    </location>
</feature>
<dbReference type="AlphaFoldDB" id="A0A6L8MSC6"/>
<name>A0A6L8MSC6_9BURK</name>
<sequence length="276" mass="30486">MRFITLCAVAALLCGCANLQAVQEFGRISSLSAGYTRLSDDYARSPLINKTYTLEAESQQRDVLDAEYQQRLPQAARLQVYHKVVSSYMATLAELAGDEVPTGAEEVDGLVDAAVKANYLDAASVAPAKAIGKLLTDAALNGYRHRELKMVIADGNQPIQAVLASLIQAMQAFDASLKIERANANRYYRTLHARARENNREPVAAEQAWASLNAANALFDERERAMPLYIESLKRIAIAHQALYDGRDHIDNQQLLAGLKRYTKQIRSAYSAVRAR</sequence>
<comment type="caution">
    <text evidence="2">The sequence shown here is derived from an EMBL/GenBank/DDBJ whole genome shotgun (WGS) entry which is preliminary data.</text>
</comment>